<dbReference type="PROSITE" id="PS50042">
    <property type="entry name" value="CNMP_BINDING_3"/>
    <property type="match status" value="1"/>
</dbReference>
<keyword evidence="2" id="KW-0238">DNA-binding</keyword>
<dbReference type="InterPro" id="IPR050397">
    <property type="entry name" value="Env_Response_Regulators"/>
</dbReference>
<proteinExistence type="predicted"/>
<gene>
    <name evidence="6" type="ORF">BJF95_05350</name>
</gene>
<dbReference type="InterPro" id="IPR014710">
    <property type="entry name" value="RmlC-like_jellyroll"/>
</dbReference>
<dbReference type="Proteomes" id="UP000186894">
    <property type="component" value="Unassembled WGS sequence"/>
</dbReference>
<feature type="domain" description="Cyclic nucleotide-binding" evidence="4">
    <location>
        <begin position="14"/>
        <end position="116"/>
    </location>
</feature>
<dbReference type="Gene3D" id="2.60.120.10">
    <property type="entry name" value="Jelly Rolls"/>
    <property type="match status" value="1"/>
</dbReference>
<evidence type="ECO:0000313" key="6">
    <source>
        <dbReference type="EMBL" id="OLP45027.1"/>
    </source>
</evidence>
<dbReference type="EMBL" id="MKIM01000026">
    <property type="protein sequence ID" value="OLP45027.1"/>
    <property type="molecule type" value="Genomic_DNA"/>
</dbReference>
<dbReference type="Pfam" id="PF00027">
    <property type="entry name" value="cNMP_binding"/>
    <property type="match status" value="1"/>
</dbReference>
<accession>A0A1Q8ZSH1</accession>
<dbReference type="OrthoDB" id="190787at2"/>
<dbReference type="CDD" id="cd00038">
    <property type="entry name" value="CAP_ED"/>
    <property type="match status" value="1"/>
</dbReference>
<dbReference type="SUPFAM" id="SSF46785">
    <property type="entry name" value="Winged helix' DNA-binding domain"/>
    <property type="match status" value="1"/>
</dbReference>
<dbReference type="GO" id="GO:0003700">
    <property type="term" value="F:DNA-binding transcription factor activity"/>
    <property type="evidence" value="ECO:0007669"/>
    <property type="project" value="TreeGrafter"/>
</dbReference>
<dbReference type="AlphaFoldDB" id="A0A1Q8ZSH1"/>
<dbReference type="InterPro" id="IPR036390">
    <property type="entry name" value="WH_DNA-bd_sf"/>
</dbReference>
<evidence type="ECO:0000256" key="2">
    <source>
        <dbReference type="ARBA" id="ARBA00023125"/>
    </source>
</evidence>
<keyword evidence="3" id="KW-0804">Transcription</keyword>
<dbReference type="GO" id="GO:0003677">
    <property type="term" value="F:DNA binding"/>
    <property type="evidence" value="ECO:0007669"/>
    <property type="project" value="UniProtKB-KW"/>
</dbReference>
<dbReference type="SMART" id="SM00419">
    <property type="entry name" value="HTH_CRP"/>
    <property type="match status" value="1"/>
</dbReference>
<dbReference type="Pfam" id="PF13545">
    <property type="entry name" value="HTH_Crp_2"/>
    <property type="match status" value="1"/>
</dbReference>
<dbReference type="InterPro" id="IPR018490">
    <property type="entry name" value="cNMP-bd_dom_sf"/>
</dbReference>
<dbReference type="InterPro" id="IPR012318">
    <property type="entry name" value="HTH_CRP"/>
</dbReference>
<dbReference type="PROSITE" id="PS51063">
    <property type="entry name" value="HTH_CRP_2"/>
    <property type="match status" value="1"/>
</dbReference>
<name>A0A1Q8ZSH1_9HYPH</name>
<reference evidence="6 7" key="1">
    <citation type="submission" date="2016-09" db="EMBL/GenBank/DDBJ databases">
        <title>Rhizobium oryziradicis sp. nov., isolated from the root of rice.</title>
        <authorList>
            <person name="Zhao J."/>
            <person name="Zhang X."/>
        </authorList>
    </citation>
    <scope>NUCLEOTIDE SEQUENCE [LARGE SCALE GENOMIC DNA]</scope>
    <source>
        <strain evidence="6 7">N19</strain>
    </source>
</reference>
<protein>
    <submittedName>
        <fullName evidence="6">Transcriptional regulator</fullName>
    </submittedName>
</protein>
<dbReference type="InterPro" id="IPR000595">
    <property type="entry name" value="cNMP-bd_dom"/>
</dbReference>
<evidence type="ECO:0000259" key="4">
    <source>
        <dbReference type="PROSITE" id="PS50042"/>
    </source>
</evidence>
<dbReference type="NCBIfam" id="NF006901">
    <property type="entry name" value="PRK09392.1"/>
    <property type="match status" value="1"/>
</dbReference>
<feature type="domain" description="HTH crp-type" evidence="5">
    <location>
        <begin position="147"/>
        <end position="215"/>
    </location>
</feature>
<dbReference type="Gene3D" id="1.10.10.10">
    <property type="entry name" value="Winged helix-like DNA-binding domain superfamily/Winged helix DNA-binding domain"/>
    <property type="match status" value="1"/>
</dbReference>
<sequence>MRDVERQYIRQLPLFRTMDEENFNALTRTAYDQTFPASVKLIDEGSLADFLHIVVEGSVELFAGWQGHETTMGVVRPISTFILAAAIKDAPYLMSARTLEKTRVILVPSVDLRAIFRIDPEFAMATITELAECYRTSVRHTKDLKLRNARERLAAYILRQAKSATNGVSFTLPIEKRLLASLLGITPESLSRVMKSLKEVGAKIDGQRIIITDRGALEALAHPTPLIDGPDHDS</sequence>
<keyword evidence="1" id="KW-0805">Transcription regulation</keyword>
<evidence type="ECO:0000256" key="1">
    <source>
        <dbReference type="ARBA" id="ARBA00023015"/>
    </source>
</evidence>
<evidence type="ECO:0000259" key="5">
    <source>
        <dbReference type="PROSITE" id="PS51063"/>
    </source>
</evidence>
<dbReference type="SUPFAM" id="SSF51206">
    <property type="entry name" value="cAMP-binding domain-like"/>
    <property type="match status" value="1"/>
</dbReference>
<dbReference type="STRING" id="1867956.BJF95_05350"/>
<organism evidence="6 7">
    <name type="scientific">Rhizobium oryziradicis</name>
    <dbReference type="NCBI Taxonomy" id="1867956"/>
    <lineage>
        <taxon>Bacteria</taxon>
        <taxon>Pseudomonadati</taxon>
        <taxon>Pseudomonadota</taxon>
        <taxon>Alphaproteobacteria</taxon>
        <taxon>Hyphomicrobiales</taxon>
        <taxon>Rhizobiaceae</taxon>
        <taxon>Rhizobium/Agrobacterium group</taxon>
        <taxon>Rhizobium</taxon>
    </lineage>
</organism>
<keyword evidence="7" id="KW-1185">Reference proteome</keyword>
<dbReference type="GO" id="GO:0005829">
    <property type="term" value="C:cytosol"/>
    <property type="evidence" value="ECO:0007669"/>
    <property type="project" value="TreeGrafter"/>
</dbReference>
<dbReference type="PANTHER" id="PTHR24567:SF74">
    <property type="entry name" value="HTH-TYPE TRANSCRIPTIONAL REGULATOR ARCR"/>
    <property type="match status" value="1"/>
</dbReference>
<evidence type="ECO:0000313" key="7">
    <source>
        <dbReference type="Proteomes" id="UP000186894"/>
    </source>
</evidence>
<dbReference type="RefSeq" id="WP_075639527.1">
    <property type="nucleotide sequence ID" value="NZ_MKIM01000026.1"/>
</dbReference>
<dbReference type="InterPro" id="IPR036388">
    <property type="entry name" value="WH-like_DNA-bd_sf"/>
</dbReference>
<dbReference type="PANTHER" id="PTHR24567">
    <property type="entry name" value="CRP FAMILY TRANSCRIPTIONAL REGULATORY PROTEIN"/>
    <property type="match status" value="1"/>
</dbReference>
<evidence type="ECO:0000256" key="3">
    <source>
        <dbReference type="ARBA" id="ARBA00023163"/>
    </source>
</evidence>
<comment type="caution">
    <text evidence="6">The sequence shown here is derived from an EMBL/GenBank/DDBJ whole genome shotgun (WGS) entry which is preliminary data.</text>
</comment>